<feature type="compositionally biased region" description="Polar residues" evidence="1">
    <location>
        <begin position="18"/>
        <end position="28"/>
    </location>
</feature>
<protein>
    <submittedName>
        <fullName evidence="2">Uncharacterized protein</fullName>
    </submittedName>
</protein>
<gene>
    <name evidence="2" type="ORF">TRIATDRAFT_313485</name>
</gene>
<dbReference type="RefSeq" id="XP_013937600.1">
    <property type="nucleotide sequence ID" value="XM_014082125.1"/>
</dbReference>
<dbReference type="HOGENOM" id="CLU_2097205_0_0_1"/>
<reference evidence="2 3" key="1">
    <citation type="journal article" date="2011" name="Genome Biol.">
        <title>Comparative genome sequence analysis underscores mycoparasitism as the ancestral life style of Trichoderma.</title>
        <authorList>
            <person name="Kubicek C.P."/>
            <person name="Herrera-Estrella A."/>
            <person name="Seidl-Seiboth V."/>
            <person name="Martinez D.A."/>
            <person name="Druzhinina I.S."/>
            <person name="Thon M."/>
            <person name="Zeilinger S."/>
            <person name="Casas-Flores S."/>
            <person name="Horwitz B.A."/>
            <person name="Mukherjee P.K."/>
            <person name="Mukherjee M."/>
            <person name="Kredics L."/>
            <person name="Alcaraz L.D."/>
            <person name="Aerts A."/>
            <person name="Antal Z."/>
            <person name="Atanasova L."/>
            <person name="Cervantes-Badillo M.G."/>
            <person name="Challacombe J."/>
            <person name="Chertkov O."/>
            <person name="McCluskey K."/>
            <person name="Coulpier F."/>
            <person name="Deshpande N."/>
            <person name="von Doehren H."/>
            <person name="Ebbole D.J."/>
            <person name="Esquivel-Naranjo E.U."/>
            <person name="Fekete E."/>
            <person name="Flipphi M."/>
            <person name="Glaser F."/>
            <person name="Gomez-Rodriguez E.Y."/>
            <person name="Gruber S."/>
            <person name="Han C."/>
            <person name="Henrissat B."/>
            <person name="Hermosa R."/>
            <person name="Hernandez-Onate M."/>
            <person name="Karaffa L."/>
            <person name="Kosti I."/>
            <person name="Le Crom S."/>
            <person name="Lindquist E."/>
            <person name="Lucas S."/>
            <person name="Luebeck M."/>
            <person name="Luebeck P.S."/>
            <person name="Margeot A."/>
            <person name="Metz B."/>
            <person name="Misra M."/>
            <person name="Nevalainen H."/>
            <person name="Omann M."/>
            <person name="Packer N."/>
            <person name="Perrone G."/>
            <person name="Uresti-Rivera E.E."/>
            <person name="Salamov A."/>
            <person name="Schmoll M."/>
            <person name="Seiboth B."/>
            <person name="Shapiro H."/>
            <person name="Sukno S."/>
            <person name="Tamayo-Ramos J.A."/>
            <person name="Tisch D."/>
            <person name="Wiest A."/>
            <person name="Wilkinson H.H."/>
            <person name="Zhang M."/>
            <person name="Coutinho P.M."/>
            <person name="Kenerley C.M."/>
            <person name="Monte E."/>
            <person name="Baker S.E."/>
            <person name="Grigoriev I.V."/>
        </authorList>
    </citation>
    <scope>NUCLEOTIDE SEQUENCE [LARGE SCALE GENOMIC DNA]</scope>
    <source>
        <strain evidence="3">ATCC 20476 / IMI 206040</strain>
    </source>
</reference>
<proteinExistence type="predicted"/>
<name>G9PC56_HYPAI</name>
<evidence type="ECO:0000256" key="1">
    <source>
        <dbReference type="SAM" id="MobiDB-lite"/>
    </source>
</evidence>
<organism evidence="2 3">
    <name type="scientific">Hypocrea atroviridis (strain ATCC 20476 / IMI 206040)</name>
    <name type="common">Trichoderma atroviride</name>
    <dbReference type="NCBI Taxonomy" id="452589"/>
    <lineage>
        <taxon>Eukaryota</taxon>
        <taxon>Fungi</taxon>
        <taxon>Dikarya</taxon>
        <taxon>Ascomycota</taxon>
        <taxon>Pezizomycotina</taxon>
        <taxon>Sordariomycetes</taxon>
        <taxon>Hypocreomycetidae</taxon>
        <taxon>Hypocreales</taxon>
        <taxon>Hypocreaceae</taxon>
        <taxon>Trichoderma</taxon>
    </lineage>
</organism>
<dbReference type="Proteomes" id="UP000005426">
    <property type="component" value="Unassembled WGS sequence"/>
</dbReference>
<comment type="caution">
    <text evidence="2">The sequence shown here is derived from an EMBL/GenBank/DDBJ whole genome shotgun (WGS) entry which is preliminary data.</text>
</comment>
<evidence type="ECO:0000313" key="2">
    <source>
        <dbReference type="EMBL" id="EHK39438.1"/>
    </source>
</evidence>
<sequence>MPEETSTLMDVEVEHSQSPEPSRGVSRSITREQALDTVGSFIISTMATGEDSDLDELLLETLDPHIINVLPAEHKQVLLRWAEHNELEWVIECIHQATEDKSEDTWIEVTLWEELE</sequence>
<keyword evidence="3" id="KW-1185">Reference proteome</keyword>
<evidence type="ECO:0000313" key="3">
    <source>
        <dbReference type="Proteomes" id="UP000005426"/>
    </source>
</evidence>
<dbReference type="KEGG" id="tatv:25782936"/>
<dbReference type="AlphaFoldDB" id="G9PC56"/>
<feature type="region of interest" description="Disordered" evidence="1">
    <location>
        <begin position="1"/>
        <end position="28"/>
    </location>
</feature>
<dbReference type="GeneID" id="25782936"/>
<dbReference type="EMBL" id="ABDG02000029">
    <property type="protein sequence ID" value="EHK39438.1"/>
    <property type="molecule type" value="Genomic_DNA"/>
</dbReference>
<accession>G9PC56</accession>